<dbReference type="PANTHER" id="PTHR22946:SF9">
    <property type="entry name" value="POLYKETIDE TRANSFERASE AF380"/>
    <property type="match status" value="1"/>
</dbReference>
<dbReference type="RefSeq" id="WP_251801768.1">
    <property type="nucleotide sequence ID" value="NZ_JAMQOL010000046.1"/>
</dbReference>
<keyword evidence="5" id="KW-1185">Reference proteome</keyword>
<protein>
    <submittedName>
        <fullName evidence="4">Dienelactone hydrolase family protein</fullName>
    </submittedName>
</protein>
<keyword evidence="2 4" id="KW-0378">Hydrolase</keyword>
<dbReference type="InterPro" id="IPR050261">
    <property type="entry name" value="FrsA_esterase"/>
</dbReference>
<evidence type="ECO:0000313" key="4">
    <source>
        <dbReference type="EMBL" id="MCM4082045.1"/>
    </source>
</evidence>
<dbReference type="GO" id="GO:0016787">
    <property type="term" value="F:hydrolase activity"/>
    <property type="evidence" value="ECO:0007669"/>
    <property type="project" value="UniProtKB-KW"/>
</dbReference>
<evidence type="ECO:0000256" key="1">
    <source>
        <dbReference type="ARBA" id="ARBA00008645"/>
    </source>
</evidence>
<feature type="domain" description="Dienelactone hydrolase" evidence="3">
    <location>
        <begin position="88"/>
        <end position="193"/>
    </location>
</feature>
<dbReference type="SUPFAM" id="SSF53474">
    <property type="entry name" value="alpha/beta-Hydrolases"/>
    <property type="match status" value="1"/>
</dbReference>
<name>A0ABT0Y7M6_9ACTN</name>
<evidence type="ECO:0000259" key="3">
    <source>
        <dbReference type="Pfam" id="PF01738"/>
    </source>
</evidence>
<organism evidence="4 5">
    <name type="scientific">Paractinoplanes hotanensis</name>
    <dbReference type="NCBI Taxonomy" id="2906497"/>
    <lineage>
        <taxon>Bacteria</taxon>
        <taxon>Bacillati</taxon>
        <taxon>Actinomycetota</taxon>
        <taxon>Actinomycetes</taxon>
        <taxon>Micromonosporales</taxon>
        <taxon>Micromonosporaceae</taxon>
        <taxon>Paractinoplanes</taxon>
    </lineage>
</organism>
<evidence type="ECO:0000313" key="5">
    <source>
        <dbReference type="Proteomes" id="UP001523216"/>
    </source>
</evidence>
<accession>A0ABT0Y7M6</accession>
<evidence type="ECO:0000256" key="2">
    <source>
        <dbReference type="ARBA" id="ARBA00022801"/>
    </source>
</evidence>
<dbReference type="PANTHER" id="PTHR22946">
    <property type="entry name" value="DIENELACTONE HYDROLASE DOMAIN-CONTAINING PROTEIN-RELATED"/>
    <property type="match status" value="1"/>
</dbReference>
<sequence length="208" mass="21910">MALAIAGTELDGDLTLPGQPVGVVLFAHGSGSTRRSPRNRMVAEALQTRGLGTLLVDLLTPEEELRDAIDRELRFDIGFLADRLIGLTDWLTGHDETARLPIGLFGASTGAAAALVCAASRPDHVRAVVSRGGRPDLAGPALGQVEAPTLMLVGGEDQAVLRLNEQARSVMTTTVELSVVPGATHLFEEPGTLDTVAEEAGTWFTTHL</sequence>
<dbReference type="InterPro" id="IPR002925">
    <property type="entry name" value="Dienelactn_hydro"/>
</dbReference>
<dbReference type="Pfam" id="PF01738">
    <property type="entry name" value="DLH"/>
    <property type="match status" value="1"/>
</dbReference>
<gene>
    <name evidence="4" type="ORF">LXN57_31210</name>
</gene>
<comment type="similarity">
    <text evidence="1">Belongs to the AB hydrolase superfamily.</text>
</comment>
<reference evidence="4 5" key="1">
    <citation type="submission" date="2022-06" db="EMBL/GenBank/DDBJ databases">
        <title>Actinoplanes abujensis sp. nov., isolated from Nigerian arid soil.</title>
        <authorList>
            <person name="Ding P."/>
        </authorList>
    </citation>
    <scope>NUCLEOTIDE SEQUENCE [LARGE SCALE GENOMIC DNA]</scope>
    <source>
        <strain evidence="5">TRM88002</strain>
    </source>
</reference>
<dbReference type="EMBL" id="JAMQOL010000046">
    <property type="protein sequence ID" value="MCM4082045.1"/>
    <property type="molecule type" value="Genomic_DNA"/>
</dbReference>
<dbReference type="InterPro" id="IPR029058">
    <property type="entry name" value="AB_hydrolase_fold"/>
</dbReference>
<proteinExistence type="inferred from homology"/>
<dbReference type="Gene3D" id="3.40.50.1820">
    <property type="entry name" value="alpha/beta hydrolase"/>
    <property type="match status" value="1"/>
</dbReference>
<dbReference type="Proteomes" id="UP001523216">
    <property type="component" value="Unassembled WGS sequence"/>
</dbReference>
<comment type="caution">
    <text evidence="4">The sequence shown here is derived from an EMBL/GenBank/DDBJ whole genome shotgun (WGS) entry which is preliminary data.</text>
</comment>